<evidence type="ECO:0000256" key="5">
    <source>
        <dbReference type="ARBA" id="ARBA00023136"/>
    </source>
</evidence>
<keyword evidence="12" id="KW-1185">Reference proteome</keyword>
<feature type="transmembrane region" description="Helical" evidence="8">
    <location>
        <begin position="21"/>
        <end position="42"/>
    </location>
</feature>
<feature type="transmembrane region" description="Helical" evidence="8">
    <location>
        <begin position="342"/>
        <end position="362"/>
    </location>
</feature>
<comment type="caution">
    <text evidence="11">The sequence shown here is derived from an EMBL/GenBank/DDBJ whole genome shotgun (WGS) entry which is preliminary data.</text>
</comment>
<evidence type="ECO:0000256" key="7">
    <source>
        <dbReference type="ARBA" id="ARBA00038298"/>
    </source>
</evidence>
<feature type="transmembrane region" description="Helical" evidence="8">
    <location>
        <begin position="382"/>
        <end position="401"/>
    </location>
</feature>
<protein>
    <recommendedName>
        <fullName evidence="8">Palmitoyltransferase</fullName>
        <ecNumber evidence="8">2.3.1.225</ecNumber>
    </recommendedName>
</protein>
<gene>
    <name evidence="11" type="ORF">ABL78_2243</name>
</gene>
<dbReference type="GO" id="GO:0019706">
    <property type="term" value="F:protein-cysteine S-palmitoyltransferase activity"/>
    <property type="evidence" value="ECO:0007669"/>
    <property type="project" value="UniProtKB-EC"/>
</dbReference>
<evidence type="ECO:0000256" key="8">
    <source>
        <dbReference type="RuleBase" id="RU079119"/>
    </source>
</evidence>
<dbReference type="AlphaFoldDB" id="A0A0N0P7C7"/>
<dbReference type="EC" id="2.3.1.225" evidence="8"/>
<evidence type="ECO:0000259" key="10">
    <source>
        <dbReference type="Pfam" id="PF01529"/>
    </source>
</evidence>
<dbReference type="InterPro" id="IPR001594">
    <property type="entry name" value="Palmitoyltrfase_DHHC"/>
</dbReference>
<dbReference type="GO" id="GO:0005783">
    <property type="term" value="C:endoplasmic reticulum"/>
    <property type="evidence" value="ECO:0007669"/>
    <property type="project" value="TreeGrafter"/>
</dbReference>
<comment type="subcellular location">
    <subcellularLocation>
        <location evidence="1">Membrane</location>
        <topology evidence="1">Multi-pass membrane protein</topology>
    </subcellularLocation>
</comment>
<keyword evidence="5 8" id="KW-0472">Membrane</keyword>
<dbReference type="GO" id="GO:0006612">
    <property type="term" value="P:protein targeting to membrane"/>
    <property type="evidence" value="ECO:0007669"/>
    <property type="project" value="TreeGrafter"/>
</dbReference>
<keyword evidence="6 8" id="KW-0012">Acyltransferase</keyword>
<feature type="transmembrane region" description="Helical" evidence="8">
    <location>
        <begin position="48"/>
        <end position="72"/>
    </location>
</feature>
<keyword evidence="2 8" id="KW-0808">Transferase</keyword>
<dbReference type="Proteomes" id="UP000038009">
    <property type="component" value="Unassembled WGS sequence"/>
</dbReference>
<dbReference type="Pfam" id="PF01529">
    <property type="entry name" value="DHHC"/>
    <property type="match status" value="1"/>
</dbReference>
<dbReference type="GO" id="GO:0005794">
    <property type="term" value="C:Golgi apparatus"/>
    <property type="evidence" value="ECO:0007669"/>
    <property type="project" value="TreeGrafter"/>
</dbReference>
<feature type="domain" description="Palmitoyltransferase DHHC" evidence="10">
    <location>
        <begin position="298"/>
        <end position="405"/>
    </location>
</feature>
<evidence type="ECO:0000256" key="6">
    <source>
        <dbReference type="ARBA" id="ARBA00023315"/>
    </source>
</evidence>
<dbReference type="OMA" id="HFYYATS"/>
<feature type="region of interest" description="Disordered" evidence="9">
    <location>
        <begin position="610"/>
        <end position="635"/>
    </location>
</feature>
<evidence type="ECO:0000256" key="2">
    <source>
        <dbReference type="ARBA" id="ARBA00022679"/>
    </source>
</evidence>
<comment type="catalytic activity">
    <reaction evidence="8">
        <text>L-cysteinyl-[protein] + hexadecanoyl-CoA = S-hexadecanoyl-L-cysteinyl-[protein] + CoA</text>
        <dbReference type="Rhea" id="RHEA:36683"/>
        <dbReference type="Rhea" id="RHEA-COMP:10131"/>
        <dbReference type="Rhea" id="RHEA-COMP:11032"/>
        <dbReference type="ChEBI" id="CHEBI:29950"/>
        <dbReference type="ChEBI" id="CHEBI:57287"/>
        <dbReference type="ChEBI" id="CHEBI:57379"/>
        <dbReference type="ChEBI" id="CHEBI:74151"/>
        <dbReference type="EC" id="2.3.1.225"/>
    </reaction>
</comment>
<accession>A0A0N0P7C7</accession>
<comment type="domain">
    <text evidence="8">The DHHC domain is required for palmitoyltransferase activity.</text>
</comment>
<dbReference type="PROSITE" id="PS50216">
    <property type="entry name" value="DHHC"/>
    <property type="match status" value="1"/>
</dbReference>
<evidence type="ECO:0000313" key="12">
    <source>
        <dbReference type="Proteomes" id="UP000038009"/>
    </source>
</evidence>
<dbReference type="OrthoDB" id="302728at2759"/>
<evidence type="ECO:0000256" key="9">
    <source>
        <dbReference type="SAM" id="MobiDB-lite"/>
    </source>
</evidence>
<evidence type="ECO:0000256" key="1">
    <source>
        <dbReference type="ARBA" id="ARBA00004141"/>
    </source>
</evidence>
<feature type="compositionally biased region" description="Basic and acidic residues" evidence="9">
    <location>
        <begin position="227"/>
        <end position="240"/>
    </location>
</feature>
<dbReference type="PANTHER" id="PTHR22883">
    <property type="entry name" value="ZINC FINGER DHHC DOMAIN CONTAINING PROTEIN"/>
    <property type="match status" value="1"/>
</dbReference>
<comment type="similarity">
    <text evidence="7">Belongs to the DHHC palmitoyltransferase family. PFA5 subfamily.</text>
</comment>
<sequence length="635" mass="69912">MTANEPQPSNPGLRSYVGRTMGILTFAVVVLIFTAVHFYYATSALLDIVAVLILFAFLFFLGLSLSCLVLCARVGPGDLPSRFSAARLETAIRRDLQRVIEKARAARGTDPGKADAAGGPTLDETAAKAPPKSSKADGGKRSHWQDLDDEEGRQLANVASSAALTQRASPTVAEAELEQQALEARLRVHGEPNDLSGSEEYDSDAEQRRARRHSNLEEGDGIQQDDDAIHSSEDEEHKVGELPAHMPEMMRLRRQRKIRRGLEVVRVSEVAQRILQAIDSADFEHKREEMTNFMPWSSWCRFCNFYQMEDTRHCMVCGRCVFLSRLHCVFCGTCIGQANNKFYILFLFYIILALLMGNFLDIYCVRHGYTYFFQDPGKSNSLYYLVFVYSYGIAVVLIVLLSKYLHAEGQNIGFLSNLLREERIELESAQFHTSGESYQMIMAERTYDVYDDGSRSPERQILKFSWTRVARTVGEGLPLHLWLWPVPTRPAVAVTDDPENFWAIVKGVVRTQLRSLADEDDVLTDEDEVFGNDDGLNDERVLPAASPASSASAAAAVPPPAAPVQASTPYLSKTMDGAVAPVAVPVSLPIVVPAGANSHGAAADTVVESAALRSPATSPAPPMAKAAPAPRRKAD</sequence>
<feature type="region of interest" description="Disordered" evidence="9">
    <location>
        <begin position="103"/>
        <end position="147"/>
    </location>
</feature>
<dbReference type="EMBL" id="LJSK01000044">
    <property type="protein sequence ID" value="KPI88639.1"/>
    <property type="molecule type" value="Genomic_DNA"/>
</dbReference>
<evidence type="ECO:0000313" key="11">
    <source>
        <dbReference type="EMBL" id="KPI88639.1"/>
    </source>
</evidence>
<reference evidence="11 12" key="1">
    <citation type="journal article" date="2015" name="PLoS Pathog.">
        <title>Leptomonas seymouri: Adaptations to the Dixenous Life Cycle Analyzed by Genome Sequencing, Transcriptome Profiling and Co-infection with Leishmania donovani.</title>
        <authorList>
            <person name="Kraeva N."/>
            <person name="Butenko A."/>
            <person name="Hlavacova J."/>
            <person name="Kostygov A."/>
            <person name="Myskova J."/>
            <person name="Grybchuk D."/>
            <person name="Lestinova T."/>
            <person name="Votypka J."/>
            <person name="Volf P."/>
            <person name="Opperdoes F."/>
            <person name="Flegontov P."/>
            <person name="Lukes J."/>
            <person name="Yurchenko V."/>
        </authorList>
    </citation>
    <scope>NUCLEOTIDE SEQUENCE [LARGE SCALE GENOMIC DNA]</scope>
    <source>
        <strain evidence="11 12">ATCC 30220</strain>
    </source>
</reference>
<proteinExistence type="inferred from homology"/>
<feature type="compositionally biased region" description="Acidic residues" evidence="9">
    <location>
        <begin position="217"/>
        <end position="226"/>
    </location>
</feature>
<organism evidence="11 12">
    <name type="scientific">Leptomonas seymouri</name>
    <dbReference type="NCBI Taxonomy" id="5684"/>
    <lineage>
        <taxon>Eukaryota</taxon>
        <taxon>Discoba</taxon>
        <taxon>Euglenozoa</taxon>
        <taxon>Kinetoplastea</taxon>
        <taxon>Metakinetoplastina</taxon>
        <taxon>Trypanosomatida</taxon>
        <taxon>Trypanosomatidae</taxon>
        <taxon>Leishmaniinae</taxon>
        <taxon>Leptomonas</taxon>
    </lineage>
</organism>
<keyword evidence="3 8" id="KW-0812">Transmembrane</keyword>
<dbReference type="VEuPathDB" id="TriTrypDB:Lsey_0044_0100"/>
<feature type="compositionally biased region" description="Basic and acidic residues" evidence="9">
    <location>
        <begin position="134"/>
        <end position="146"/>
    </location>
</feature>
<keyword evidence="4 8" id="KW-1133">Transmembrane helix</keyword>
<feature type="region of interest" description="Disordered" evidence="9">
    <location>
        <begin position="188"/>
        <end position="242"/>
    </location>
</feature>
<dbReference type="InterPro" id="IPR039859">
    <property type="entry name" value="PFA4/ZDH16/20/ERF2-like"/>
</dbReference>
<evidence type="ECO:0000256" key="4">
    <source>
        <dbReference type="ARBA" id="ARBA00022989"/>
    </source>
</evidence>
<dbReference type="GO" id="GO:0016020">
    <property type="term" value="C:membrane"/>
    <property type="evidence" value="ECO:0007669"/>
    <property type="project" value="UniProtKB-SubCell"/>
</dbReference>
<dbReference type="PANTHER" id="PTHR22883:SF23">
    <property type="entry name" value="PALMITOYLTRANSFERASE ZDHHC6"/>
    <property type="match status" value="1"/>
</dbReference>
<name>A0A0N0P7C7_LEPSE</name>
<evidence type="ECO:0000256" key="3">
    <source>
        <dbReference type="ARBA" id="ARBA00022692"/>
    </source>
</evidence>